<dbReference type="SUPFAM" id="SSF158949">
    <property type="entry name" value="Smr-associated domain-like"/>
    <property type="match status" value="1"/>
</dbReference>
<dbReference type="Gene3D" id="2.60.40.1600">
    <property type="entry name" value="Smr-associated-like"/>
    <property type="match status" value="1"/>
</dbReference>
<dbReference type="KEGG" id="pej:FYC62_08040"/>
<feature type="domain" description="Smr" evidence="1">
    <location>
        <begin position="255"/>
        <end position="315"/>
    </location>
</feature>
<accession>A0A5C0VG21</accession>
<organism evidence="3 4">
    <name type="scientific">Pedobacter aquae</name>
    <dbReference type="NCBI Taxonomy" id="2605747"/>
    <lineage>
        <taxon>Bacteria</taxon>
        <taxon>Pseudomonadati</taxon>
        <taxon>Bacteroidota</taxon>
        <taxon>Sphingobacteriia</taxon>
        <taxon>Sphingobacteriales</taxon>
        <taxon>Sphingobacteriaceae</taxon>
        <taxon>Pedobacter</taxon>
    </lineage>
</organism>
<keyword evidence="4" id="KW-1185">Reference proteome</keyword>
<gene>
    <name evidence="3" type="ORF">FYC62_08040</name>
</gene>
<dbReference type="InterPro" id="IPR002625">
    <property type="entry name" value="Smr_dom"/>
</dbReference>
<feature type="domain" description="DUF2027" evidence="2">
    <location>
        <begin position="91"/>
        <end position="170"/>
    </location>
</feature>
<dbReference type="EMBL" id="CP043329">
    <property type="protein sequence ID" value="QEK51615.1"/>
    <property type="molecule type" value="Genomic_DNA"/>
</dbReference>
<evidence type="ECO:0000313" key="3">
    <source>
        <dbReference type="EMBL" id="QEK51615.1"/>
    </source>
</evidence>
<name>A0A5C0VG21_9SPHI</name>
<evidence type="ECO:0000313" key="4">
    <source>
        <dbReference type="Proteomes" id="UP000323653"/>
    </source>
</evidence>
<dbReference type="AlphaFoldDB" id="A0A5C0VG21"/>
<dbReference type="Pfam" id="PF09640">
    <property type="entry name" value="DUF2027"/>
    <property type="match status" value="1"/>
</dbReference>
<sequence>MNFKLGEFVRFVDENREGYITKIIDEQLVGVTGEDDFEIPVLVTHITRVHGYQYQDVEDLTAKDTPQMVKDNFTKRGIHLAVIPDANKGSIVHFYIVNETSFQLLTAVQADKNNKIKGEFAGLIEPHQNRKIYSAALPELDVWPTLHIQLLTYATQDVKSLEPLNTSFKFKAKDFSGAKVNVPQIKQNGWLLRVDEDELKIDVDKLKESFFKPSTEKLTLERPAKELDLHIEKLRDDHQFLNKNEILTIQQDIFTKSLDAAIAHKYPQMIFIHGVGNGVLRDFIHKTISKHPQVKTFMDAQKEKFGYGATQVIFK</sequence>
<reference evidence="3 4" key="1">
    <citation type="submission" date="2019-08" db="EMBL/GenBank/DDBJ databases">
        <title>Pedobacter sp. nov., isolated from Han river, South Korea.</title>
        <authorList>
            <person name="Lee D.-H."/>
            <person name="Kim Y.-S."/>
            <person name="Hwang E.-M."/>
            <person name="Le Tran T.C."/>
            <person name="Cha C.-J."/>
        </authorList>
    </citation>
    <scope>NUCLEOTIDE SEQUENCE [LARGE SCALE GENOMIC DNA]</scope>
    <source>
        <strain evidence="3 4">CJ43</strain>
    </source>
</reference>
<dbReference type="InterPro" id="IPR018598">
    <property type="entry name" value="DUF2027"/>
</dbReference>
<dbReference type="InterPro" id="IPR036781">
    <property type="entry name" value="Smr_assoc-like_sf"/>
</dbReference>
<evidence type="ECO:0000259" key="2">
    <source>
        <dbReference type="Pfam" id="PF09640"/>
    </source>
</evidence>
<proteinExistence type="predicted"/>
<dbReference type="InterPro" id="IPR036063">
    <property type="entry name" value="Smr_dom_sf"/>
</dbReference>
<dbReference type="Proteomes" id="UP000323653">
    <property type="component" value="Chromosome"/>
</dbReference>
<dbReference type="RefSeq" id="WP_149074577.1">
    <property type="nucleotide sequence ID" value="NZ_CP043329.1"/>
</dbReference>
<evidence type="ECO:0000259" key="1">
    <source>
        <dbReference type="Pfam" id="PF01713"/>
    </source>
</evidence>
<protein>
    <submittedName>
        <fullName evidence="3">DNA mismatch repair protein MutS</fullName>
    </submittedName>
</protein>
<dbReference type="Pfam" id="PF01713">
    <property type="entry name" value="Smr"/>
    <property type="match status" value="1"/>
</dbReference>
<dbReference type="Gene3D" id="3.30.1370.110">
    <property type="match status" value="1"/>
</dbReference>